<dbReference type="PROSITE" id="PS51186">
    <property type="entry name" value="GNAT"/>
    <property type="match status" value="1"/>
</dbReference>
<dbReference type="PANTHER" id="PTHR43792:SF9">
    <property type="entry name" value="RIBOSOMAL-PROTEIN-ALANINE ACETYLTRANSFERASE"/>
    <property type="match status" value="1"/>
</dbReference>
<dbReference type="GO" id="GO:0005737">
    <property type="term" value="C:cytoplasm"/>
    <property type="evidence" value="ECO:0007669"/>
    <property type="project" value="TreeGrafter"/>
</dbReference>
<dbReference type="InterPro" id="IPR051531">
    <property type="entry name" value="N-acetyltransferase"/>
</dbReference>
<dbReference type="RefSeq" id="WP_191140353.1">
    <property type="nucleotide sequence ID" value="NZ_JACXAG020000005.1"/>
</dbReference>
<evidence type="ECO:0000313" key="3">
    <source>
        <dbReference type="Proteomes" id="UP000661691"/>
    </source>
</evidence>
<reference evidence="2" key="1">
    <citation type="submission" date="2020-09" db="EMBL/GenBank/DDBJ databases">
        <title>A novel bacterium of genus Hazenella, isolated from South China Sea.</title>
        <authorList>
            <person name="Huang H."/>
            <person name="Mo K."/>
            <person name="Hu Y."/>
        </authorList>
    </citation>
    <scope>NUCLEOTIDE SEQUENCE</scope>
    <source>
        <strain evidence="2">IB182357</strain>
    </source>
</reference>
<dbReference type="GO" id="GO:0008999">
    <property type="term" value="F:protein-N-terminal-alanine acetyltransferase activity"/>
    <property type="evidence" value="ECO:0007669"/>
    <property type="project" value="TreeGrafter"/>
</dbReference>
<evidence type="ECO:0000259" key="1">
    <source>
        <dbReference type="PROSITE" id="PS51186"/>
    </source>
</evidence>
<keyword evidence="3" id="KW-1185">Reference proteome</keyword>
<dbReference type="AlphaFoldDB" id="A0A926RUK5"/>
<sequence length="185" mass="21854">MIHRHEKEFPVLETKRLVLREITTDDAHDIFKYLSDKEVMKYYGLLPFRTNQEAINEIEWYKKIYDAKTGIRWGITMKNIDAVIGSCGFLNWSQEHFRTEIGAELSKAYWRKGIMSEAFQAIIRYGFNQMELMRIQGLIEPPNTSSQKLAEKNGFIREGLLRKYEYAAGKFDDLYMYSLLKDDDL</sequence>
<comment type="caution">
    <text evidence="2">The sequence shown here is derived from an EMBL/GenBank/DDBJ whole genome shotgun (WGS) entry which is preliminary data.</text>
</comment>
<feature type="domain" description="N-acetyltransferase" evidence="1">
    <location>
        <begin position="17"/>
        <end position="181"/>
    </location>
</feature>
<gene>
    <name evidence="2" type="ORF">IC620_10025</name>
</gene>
<dbReference type="InterPro" id="IPR016181">
    <property type="entry name" value="Acyl_CoA_acyltransferase"/>
</dbReference>
<dbReference type="Pfam" id="PF13302">
    <property type="entry name" value="Acetyltransf_3"/>
    <property type="match status" value="1"/>
</dbReference>
<dbReference type="Gene3D" id="3.40.630.30">
    <property type="match status" value="1"/>
</dbReference>
<dbReference type="EMBL" id="JACXAH010000013">
    <property type="protein sequence ID" value="MBD1372692.1"/>
    <property type="molecule type" value="Genomic_DNA"/>
</dbReference>
<accession>A0A926RUK5</accession>
<name>A0A926RUK5_9BACL</name>
<evidence type="ECO:0000313" key="2">
    <source>
        <dbReference type="EMBL" id="MBD1372692.1"/>
    </source>
</evidence>
<dbReference type="Proteomes" id="UP000661691">
    <property type="component" value="Unassembled WGS sequence"/>
</dbReference>
<proteinExistence type="predicted"/>
<organism evidence="2 3">
    <name type="scientific">Polycladospora coralii</name>
    <dbReference type="NCBI Taxonomy" id="2771432"/>
    <lineage>
        <taxon>Bacteria</taxon>
        <taxon>Bacillati</taxon>
        <taxon>Bacillota</taxon>
        <taxon>Bacilli</taxon>
        <taxon>Bacillales</taxon>
        <taxon>Thermoactinomycetaceae</taxon>
        <taxon>Polycladospora</taxon>
    </lineage>
</organism>
<protein>
    <submittedName>
        <fullName evidence="2">GNAT family N-acetyltransferase</fullName>
    </submittedName>
</protein>
<dbReference type="InterPro" id="IPR000182">
    <property type="entry name" value="GNAT_dom"/>
</dbReference>
<dbReference type="PANTHER" id="PTHR43792">
    <property type="entry name" value="GNAT FAMILY, PUTATIVE (AFU_ORTHOLOGUE AFUA_3G00765)-RELATED-RELATED"/>
    <property type="match status" value="1"/>
</dbReference>
<dbReference type="SUPFAM" id="SSF55729">
    <property type="entry name" value="Acyl-CoA N-acyltransferases (Nat)"/>
    <property type="match status" value="1"/>
</dbReference>